<dbReference type="InterPro" id="IPR032635">
    <property type="entry name" value="Anti_2"/>
</dbReference>
<reference evidence="2 3" key="1">
    <citation type="journal article" date="2017" name="Water Res.">
        <title>Comammox in drinking water systems.</title>
        <authorList>
            <person name="Wang Y."/>
            <person name="Ma L."/>
            <person name="Mao Y."/>
            <person name="Jiang X."/>
            <person name="Xia Y."/>
            <person name="Yu K."/>
            <person name="Li B."/>
            <person name="Zhang T."/>
        </authorList>
    </citation>
    <scope>NUCLEOTIDE SEQUENCE [LARGE SCALE GENOMIC DNA]</scope>
    <source>
        <strain evidence="2">SG_bin8</strain>
    </source>
</reference>
<proteinExistence type="predicted"/>
<comment type="caution">
    <text evidence="2">The sequence shown here is derived from an EMBL/GenBank/DDBJ whole genome shotgun (WGS) entry which is preliminary data.</text>
</comment>
<evidence type="ECO:0000259" key="1">
    <source>
        <dbReference type="Pfam" id="PF16998"/>
    </source>
</evidence>
<dbReference type="EMBL" id="LWDL01000031">
    <property type="protein sequence ID" value="OQW49669.1"/>
    <property type="molecule type" value="Genomic_DNA"/>
</dbReference>
<dbReference type="Pfam" id="PF16998">
    <property type="entry name" value="17kDa_Anti_2"/>
    <property type="match status" value="1"/>
</dbReference>
<dbReference type="AlphaFoldDB" id="A0A1W9HQE8"/>
<sequence>MVPLLGGCSAISIPLGDVFAQKPSGPSTATVSSVPVTSVTRQALAPLPSRTIASEADPVTTGSIAAPAIPYSPTRSSLTQSHPALANSGLASIPPAKLPSPVISADDLPLIGAGLATAHLDQDSAATLPWLNEANGHGGLIVPVASPVRQGDTICRAVVVSIQPRGQPSEWIQANACRTGAGEWTLNDQRAWRNPV</sequence>
<dbReference type="Proteomes" id="UP000192872">
    <property type="component" value="Unassembled WGS sequence"/>
</dbReference>
<evidence type="ECO:0000313" key="2">
    <source>
        <dbReference type="EMBL" id="OQW49669.1"/>
    </source>
</evidence>
<gene>
    <name evidence="2" type="ORF">A4S15_02840</name>
</gene>
<feature type="domain" description="Surface antigen" evidence="1">
    <location>
        <begin position="115"/>
        <end position="187"/>
    </location>
</feature>
<evidence type="ECO:0000313" key="3">
    <source>
        <dbReference type="Proteomes" id="UP000192872"/>
    </source>
</evidence>
<dbReference type="RefSeq" id="WP_376799885.1">
    <property type="nucleotide sequence ID" value="NZ_DBNB01000008.1"/>
</dbReference>
<dbReference type="STRING" id="1827387.A4S15_02840"/>
<protein>
    <recommendedName>
        <fullName evidence="1">Surface antigen domain-containing protein</fullName>
    </recommendedName>
</protein>
<accession>A0A1W9HQE8</accession>
<organism evidence="2 3">
    <name type="scientific">Candidatus Raskinella chloraquaticus</name>
    <dbReference type="NCBI Taxonomy" id="1951219"/>
    <lineage>
        <taxon>Bacteria</taxon>
        <taxon>Pseudomonadati</taxon>
        <taxon>Pseudomonadota</taxon>
        <taxon>Alphaproteobacteria</taxon>
        <taxon>Hyphomicrobiales</taxon>
        <taxon>Phreatobacteraceae</taxon>
        <taxon>Candidatus Raskinella</taxon>
    </lineage>
</organism>
<name>A0A1W9HQE8_9HYPH</name>